<dbReference type="Proteomes" id="UP001239445">
    <property type="component" value="Unassembled WGS sequence"/>
</dbReference>
<dbReference type="GO" id="GO:0006355">
    <property type="term" value="P:regulation of DNA-templated transcription"/>
    <property type="evidence" value="ECO:0007669"/>
    <property type="project" value="InterPro"/>
</dbReference>
<dbReference type="InterPro" id="IPR000637">
    <property type="entry name" value="HMGI/Y_DNA-bd_CS"/>
</dbReference>
<evidence type="ECO:0000256" key="1">
    <source>
        <dbReference type="ARBA" id="ARBA00004123"/>
    </source>
</evidence>
<evidence type="ECO:0000313" key="5">
    <source>
        <dbReference type="Proteomes" id="UP001239445"/>
    </source>
</evidence>
<comment type="subcellular location">
    <subcellularLocation>
        <location evidence="1">Nucleus</location>
    </subcellularLocation>
</comment>
<proteinExistence type="predicted"/>
<feature type="compositionally biased region" description="Basic and acidic residues" evidence="3">
    <location>
        <begin position="127"/>
        <end position="151"/>
    </location>
</feature>
<feature type="compositionally biased region" description="Basic residues" evidence="3">
    <location>
        <begin position="101"/>
        <end position="116"/>
    </location>
</feature>
<dbReference type="SMART" id="SM00384">
    <property type="entry name" value="AT_hook"/>
    <property type="match status" value="5"/>
</dbReference>
<feature type="region of interest" description="Disordered" evidence="3">
    <location>
        <begin position="90"/>
        <end position="340"/>
    </location>
</feature>
<reference evidence="4" key="1">
    <citation type="submission" date="2023-06" db="EMBL/GenBank/DDBJ databases">
        <title>Genome-scale phylogeny and comparative genomics of the fungal order Sordariales.</title>
        <authorList>
            <consortium name="Lawrence Berkeley National Laboratory"/>
            <person name="Hensen N."/>
            <person name="Bonometti L."/>
            <person name="Westerberg I."/>
            <person name="Brannstrom I.O."/>
            <person name="Guillou S."/>
            <person name="Cros-Aarteil S."/>
            <person name="Calhoun S."/>
            <person name="Haridas S."/>
            <person name="Kuo A."/>
            <person name="Mondo S."/>
            <person name="Pangilinan J."/>
            <person name="Riley R."/>
            <person name="Labutti K."/>
            <person name="Andreopoulos B."/>
            <person name="Lipzen A."/>
            <person name="Chen C."/>
            <person name="Yanf M."/>
            <person name="Daum C."/>
            <person name="Ng V."/>
            <person name="Clum A."/>
            <person name="Steindorff A."/>
            <person name="Ohm R."/>
            <person name="Martin F."/>
            <person name="Silar P."/>
            <person name="Natvig D."/>
            <person name="Lalanne C."/>
            <person name="Gautier V."/>
            <person name="Ament-Velasquez S.L."/>
            <person name="Kruys A."/>
            <person name="Hutchinson M.I."/>
            <person name="Powell A.J."/>
            <person name="Barry K."/>
            <person name="Miller A.N."/>
            <person name="Grigoriev I.V."/>
            <person name="Debuchy R."/>
            <person name="Gladieux P."/>
            <person name="Thoren M.H."/>
            <person name="Johannesson H."/>
        </authorList>
    </citation>
    <scope>NUCLEOTIDE SEQUENCE</scope>
    <source>
        <strain evidence="4">PSN4</strain>
    </source>
</reference>
<dbReference type="EMBL" id="MU839844">
    <property type="protein sequence ID" value="KAK1750953.1"/>
    <property type="molecule type" value="Genomic_DNA"/>
</dbReference>
<dbReference type="AlphaFoldDB" id="A0AAJ0B3D8"/>
<protein>
    <submittedName>
        <fullName evidence="4">Uncharacterized protein</fullName>
    </submittedName>
</protein>
<evidence type="ECO:0000256" key="3">
    <source>
        <dbReference type="SAM" id="MobiDB-lite"/>
    </source>
</evidence>
<keyword evidence="2" id="KW-0539">Nucleus</keyword>
<dbReference type="GO" id="GO:0005634">
    <property type="term" value="C:nucleus"/>
    <property type="evidence" value="ECO:0007669"/>
    <property type="project" value="UniProtKB-SubCell"/>
</dbReference>
<organism evidence="4 5">
    <name type="scientific">Echria macrotheca</name>
    <dbReference type="NCBI Taxonomy" id="438768"/>
    <lineage>
        <taxon>Eukaryota</taxon>
        <taxon>Fungi</taxon>
        <taxon>Dikarya</taxon>
        <taxon>Ascomycota</taxon>
        <taxon>Pezizomycotina</taxon>
        <taxon>Sordariomycetes</taxon>
        <taxon>Sordariomycetidae</taxon>
        <taxon>Sordariales</taxon>
        <taxon>Schizotheciaceae</taxon>
        <taxon>Echria</taxon>
    </lineage>
</organism>
<sequence>MAGRRSVHRGPSALSIVATAGSLVAASTELVSSGAVPSERAGLGPLLGRVCGADVLGDGLLSPWLRGTDRMIWDFVQFAALAGLSPFHWQASPITNVPNKRSSRRYDRHRPSKIRPRTPVDSDEQEQGERSGSHHRDEESQMSSDGEHRDRDEDEHEDTDYDLDEDGDEDEYEHSDHDRDEDGHEPQPNRGPGRPRKNTPPLARAPQDNAPTPGKRGRGRPRKNPSPSAGEGGTVPPPDGQPTPAKRGRGRPRKNPTVPPPDGQPAPAKRGRGRPRLSQPRESGRPQDAVKCRPGRPRLSSFMAGDPPNPGSSSSSSTSSDESEHDPADMPQETPESISGYWDPCATDQWIFEPCTMHTPLWNETLQRQVADSWTDEDEVCLVQHTSMLRAAGEQDLWKEFGQHFKLPLWELFRYGLRIDTSASDPPCPYMDAELCSNLRIAICHGFWDGDPSILRFALQWAVSAATESKPRAVTPFYPIDREVSAEMQLGDMNRMVHELDSRQHPLRRKRHLQQLCDLIQAETDGPGDNPPGACFLLTAEHVGTLIKALDRLQHPSFHLKARAYARETRHAMRPKHAQYHPRSEASLRSWKKRWILDERKRFAIAYRFYCNNISADDGYQPIDVSQHDVPVLPPTFWDDGKRPSYAVFEWTWAKSALNTAPVLIALSRNVALGIRLETLGTTAKVILSTGLGPTREGMGLNCCDVASYAALISLRSRPANLIQSLGF</sequence>
<evidence type="ECO:0000313" key="4">
    <source>
        <dbReference type="EMBL" id="KAK1750953.1"/>
    </source>
</evidence>
<comment type="caution">
    <text evidence="4">The sequence shown here is derived from an EMBL/GenBank/DDBJ whole genome shotgun (WGS) entry which is preliminary data.</text>
</comment>
<feature type="compositionally biased region" description="Basic and acidic residues" evidence="3">
    <location>
        <begin position="174"/>
        <end position="187"/>
    </location>
</feature>
<dbReference type="PRINTS" id="PR00929">
    <property type="entry name" value="ATHOOK"/>
</dbReference>
<dbReference type="GO" id="GO:0003677">
    <property type="term" value="F:DNA binding"/>
    <property type="evidence" value="ECO:0007669"/>
    <property type="project" value="InterPro"/>
</dbReference>
<name>A0AAJ0B3D8_9PEZI</name>
<gene>
    <name evidence="4" type="ORF">QBC47DRAFT_464549</name>
</gene>
<feature type="compositionally biased region" description="Basic and acidic residues" evidence="3">
    <location>
        <begin position="282"/>
        <end position="291"/>
    </location>
</feature>
<feature type="compositionally biased region" description="Acidic residues" evidence="3">
    <location>
        <begin position="152"/>
        <end position="173"/>
    </location>
</feature>
<dbReference type="InterPro" id="IPR017956">
    <property type="entry name" value="AT_hook_DNA-bd_motif"/>
</dbReference>
<keyword evidence="5" id="KW-1185">Reference proteome</keyword>
<dbReference type="PROSITE" id="PS00354">
    <property type="entry name" value="HMGI_Y"/>
    <property type="match status" value="3"/>
</dbReference>
<evidence type="ECO:0000256" key="2">
    <source>
        <dbReference type="ARBA" id="ARBA00023242"/>
    </source>
</evidence>
<accession>A0AAJ0B3D8</accession>